<reference evidence="9 10" key="1">
    <citation type="submission" date="2017-06" db="EMBL/GenBank/DDBJ databases">
        <authorList>
            <person name="Kim H.J."/>
            <person name="Triplett B.A."/>
        </authorList>
    </citation>
    <scope>NUCLEOTIDE SEQUENCE [LARGE SCALE GENOMIC DNA]</scope>
    <source>
        <strain evidence="9 10">B29T1</strain>
    </source>
</reference>
<keyword evidence="3 6" id="KW-0645">Protease</keyword>
<feature type="binding site" evidence="6">
    <location>
        <position position="127"/>
    </location>
    <ligand>
        <name>a divalent metal cation</name>
        <dbReference type="ChEBI" id="CHEBI:60240"/>
        <label>2</label>
        <note>catalytic</note>
    </ligand>
</feature>
<evidence type="ECO:0000256" key="4">
    <source>
        <dbReference type="ARBA" id="ARBA00022723"/>
    </source>
</evidence>
<dbReference type="Pfam" id="PF00557">
    <property type="entry name" value="Peptidase_M24"/>
    <property type="match status" value="1"/>
</dbReference>
<keyword evidence="5 6" id="KW-0378">Hydrolase</keyword>
<feature type="binding site" evidence="6">
    <location>
        <position position="259"/>
    </location>
    <ligand>
        <name>a divalent metal cation</name>
        <dbReference type="ChEBI" id="CHEBI:60240"/>
        <label>2</label>
        <note>catalytic</note>
    </ligand>
</feature>
<feature type="binding site" evidence="6">
    <location>
        <position position="259"/>
    </location>
    <ligand>
        <name>a divalent metal cation</name>
        <dbReference type="ChEBI" id="CHEBI:60240"/>
        <label>1</label>
    </ligand>
</feature>
<feature type="binding site" evidence="6">
    <location>
        <position position="98"/>
    </location>
    <ligand>
        <name>substrate</name>
    </ligand>
</feature>
<feature type="binding site" evidence="6">
    <location>
        <position position="116"/>
    </location>
    <ligand>
        <name>a divalent metal cation</name>
        <dbReference type="ChEBI" id="CHEBI:60240"/>
        <label>1</label>
    </ligand>
</feature>
<gene>
    <name evidence="6" type="primary">map</name>
    <name evidence="9" type="ORF">SAMN07250955_10764</name>
</gene>
<evidence type="ECO:0000259" key="8">
    <source>
        <dbReference type="Pfam" id="PF00557"/>
    </source>
</evidence>
<dbReference type="GO" id="GO:0046872">
    <property type="term" value="F:metal ion binding"/>
    <property type="evidence" value="ECO:0007669"/>
    <property type="project" value="UniProtKB-UniRule"/>
</dbReference>
<feature type="binding site" evidence="6">
    <location>
        <position position="127"/>
    </location>
    <ligand>
        <name>a divalent metal cation</name>
        <dbReference type="ChEBI" id="CHEBI:60240"/>
        <label>1</label>
    </ligand>
</feature>
<evidence type="ECO:0000256" key="5">
    <source>
        <dbReference type="ARBA" id="ARBA00022801"/>
    </source>
</evidence>
<evidence type="ECO:0000256" key="2">
    <source>
        <dbReference type="ARBA" id="ARBA00022438"/>
    </source>
</evidence>
<feature type="binding site" evidence="6">
    <location>
        <position position="202"/>
    </location>
    <ligand>
        <name>substrate</name>
    </ligand>
</feature>
<dbReference type="AlphaFoldDB" id="A0A212RCM5"/>
<protein>
    <recommendedName>
        <fullName evidence="6 7">Methionine aminopeptidase</fullName>
        <shortName evidence="6">MAP</shortName>
        <shortName evidence="6">MetAP</shortName>
        <ecNumber evidence="6 7">3.4.11.18</ecNumber>
    </recommendedName>
    <alternativeName>
        <fullName evidence="6">Peptidase M</fullName>
    </alternativeName>
</protein>
<organism evidence="9 10">
    <name type="scientific">Arboricoccus pini</name>
    <dbReference type="NCBI Taxonomy" id="1963835"/>
    <lineage>
        <taxon>Bacteria</taxon>
        <taxon>Pseudomonadati</taxon>
        <taxon>Pseudomonadota</taxon>
        <taxon>Alphaproteobacteria</taxon>
        <taxon>Geminicoccales</taxon>
        <taxon>Geminicoccaceae</taxon>
        <taxon>Arboricoccus</taxon>
    </lineage>
</organism>
<accession>A0A212RCM5</accession>
<evidence type="ECO:0000313" key="10">
    <source>
        <dbReference type="Proteomes" id="UP000197065"/>
    </source>
</evidence>
<dbReference type="GO" id="GO:0004239">
    <property type="term" value="F:initiator methionyl aminopeptidase activity"/>
    <property type="evidence" value="ECO:0007669"/>
    <property type="project" value="UniProtKB-UniRule"/>
</dbReference>
<comment type="function">
    <text evidence="1 6">Removes the N-terminal methionine from nascent proteins. The N-terminal methionine is often cleaved when the second residue in the primary sequence is small and uncharged (Met-Ala-, Cys, Gly, Pro, Ser, Thr, or Val). Requires deformylation of the N(alpha)-formylated initiator methionine before it can be hydrolyzed.</text>
</comment>
<dbReference type="EC" id="3.4.11.18" evidence="6 7"/>
<keyword evidence="4 6" id="KW-0479">Metal-binding</keyword>
<feature type="domain" description="Peptidase M24" evidence="8">
    <location>
        <begin position="35"/>
        <end position="266"/>
    </location>
</feature>
<comment type="cofactor">
    <cofactor evidence="6">
        <name>Co(2+)</name>
        <dbReference type="ChEBI" id="CHEBI:48828"/>
    </cofactor>
    <cofactor evidence="6">
        <name>Zn(2+)</name>
        <dbReference type="ChEBI" id="CHEBI:29105"/>
    </cofactor>
    <cofactor evidence="6">
        <name>Mn(2+)</name>
        <dbReference type="ChEBI" id="CHEBI:29035"/>
    </cofactor>
    <cofactor evidence="6">
        <name>Fe(2+)</name>
        <dbReference type="ChEBI" id="CHEBI:29033"/>
    </cofactor>
    <text evidence="6">Binds 2 divalent metal cations per subunit. Has a high-affinity and a low affinity metal-binding site. The true nature of the physiological cofactor is under debate. The enzyme is active with cobalt, zinc, manganese or divalent iron ions. Most likely, methionine aminopeptidases function as mononuclear Fe(2+)-metalloproteases under physiological conditions, and the catalytically relevant metal-binding site has been assigned to the histidine-containing high-affinity site.</text>
</comment>
<dbReference type="CDD" id="cd01086">
    <property type="entry name" value="MetAP1"/>
    <property type="match status" value="1"/>
</dbReference>
<feature type="binding site" evidence="6">
    <location>
        <position position="228"/>
    </location>
    <ligand>
        <name>a divalent metal cation</name>
        <dbReference type="ChEBI" id="CHEBI:60240"/>
        <label>2</label>
        <note>catalytic</note>
    </ligand>
</feature>
<keyword evidence="2 6" id="KW-0031">Aminopeptidase</keyword>
<evidence type="ECO:0000256" key="3">
    <source>
        <dbReference type="ARBA" id="ARBA00022670"/>
    </source>
</evidence>
<dbReference type="Gene3D" id="3.90.230.10">
    <property type="entry name" value="Creatinase/methionine aminopeptidase superfamily"/>
    <property type="match status" value="1"/>
</dbReference>
<evidence type="ECO:0000256" key="6">
    <source>
        <dbReference type="HAMAP-Rule" id="MF_01974"/>
    </source>
</evidence>
<dbReference type="PANTHER" id="PTHR43330:SF27">
    <property type="entry name" value="METHIONINE AMINOPEPTIDASE"/>
    <property type="match status" value="1"/>
</dbReference>
<dbReference type="HAMAP" id="MF_01974">
    <property type="entry name" value="MetAP_1"/>
    <property type="match status" value="1"/>
</dbReference>
<evidence type="ECO:0000256" key="1">
    <source>
        <dbReference type="ARBA" id="ARBA00002521"/>
    </source>
</evidence>
<dbReference type="PROSITE" id="PS00680">
    <property type="entry name" value="MAP_1"/>
    <property type="match status" value="1"/>
</dbReference>
<dbReference type="GO" id="GO:0005829">
    <property type="term" value="C:cytosol"/>
    <property type="evidence" value="ECO:0007669"/>
    <property type="project" value="TreeGrafter"/>
</dbReference>
<dbReference type="InterPro" id="IPR036005">
    <property type="entry name" value="Creatinase/aminopeptidase-like"/>
</dbReference>
<dbReference type="SUPFAM" id="SSF55920">
    <property type="entry name" value="Creatinase/aminopeptidase"/>
    <property type="match status" value="1"/>
</dbReference>
<dbReference type="PANTHER" id="PTHR43330">
    <property type="entry name" value="METHIONINE AMINOPEPTIDASE"/>
    <property type="match status" value="1"/>
</dbReference>
<feature type="binding site" evidence="6">
    <location>
        <position position="195"/>
    </location>
    <ligand>
        <name>a divalent metal cation</name>
        <dbReference type="ChEBI" id="CHEBI:60240"/>
        <label>2</label>
        <note>catalytic</note>
    </ligand>
</feature>
<dbReference type="PRINTS" id="PR00599">
    <property type="entry name" value="MAPEPTIDASE"/>
</dbReference>
<dbReference type="InterPro" id="IPR002467">
    <property type="entry name" value="Pept_M24A_MAP1"/>
</dbReference>
<dbReference type="EMBL" id="FYEH01000007">
    <property type="protein sequence ID" value="SNB69857.1"/>
    <property type="molecule type" value="Genomic_DNA"/>
</dbReference>
<name>A0A212RCM5_9PROT</name>
<comment type="subunit">
    <text evidence="6">Monomer.</text>
</comment>
<proteinExistence type="inferred from homology"/>
<dbReference type="Proteomes" id="UP000197065">
    <property type="component" value="Unassembled WGS sequence"/>
</dbReference>
<dbReference type="InterPro" id="IPR001714">
    <property type="entry name" value="Pept_M24_MAP"/>
</dbReference>
<evidence type="ECO:0000256" key="7">
    <source>
        <dbReference type="RuleBase" id="RU003653"/>
    </source>
</evidence>
<dbReference type="GO" id="GO:0006508">
    <property type="term" value="P:proteolysis"/>
    <property type="evidence" value="ECO:0007669"/>
    <property type="project" value="UniProtKB-KW"/>
</dbReference>
<keyword evidence="10" id="KW-1185">Reference proteome</keyword>
<comment type="catalytic activity">
    <reaction evidence="6 7">
        <text>Release of N-terminal amino acids, preferentially methionine, from peptides and arylamides.</text>
        <dbReference type="EC" id="3.4.11.18"/>
    </reaction>
</comment>
<evidence type="ECO:0000313" key="9">
    <source>
        <dbReference type="EMBL" id="SNB69857.1"/>
    </source>
</evidence>
<comment type="similarity">
    <text evidence="6">Belongs to the peptidase M24A family. Methionine aminopeptidase type 1 subfamily.</text>
</comment>
<dbReference type="NCBIfam" id="TIGR00500">
    <property type="entry name" value="met_pdase_I"/>
    <property type="match status" value="1"/>
</dbReference>
<dbReference type="GO" id="GO:0070006">
    <property type="term" value="F:metalloaminopeptidase activity"/>
    <property type="evidence" value="ECO:0007669"/>
    <property type="project" value="UniProtKB-UniRule"/>
</dbReference>
<sequence>MSRKLSAGMKRTVIDTGGTNRPVHLYEPADFAAAHRAGNLAARTLDFITAHVREGISTAELDRLIDTFMRDHGGVPATLGYKGYPASSCISINEVVNHGIPSEKRRLREGDTLNIDVTVILDGWYGDTSRMFHVGSKIPVKRALLTERTFESMWAGINAVRPGATMGDIGAAIQAVAEENRKGRSFSVVRDFVGHGVGREFHEPPEVRHYGKPGQGLVLEPGMIFTIEPMINAGTWQVRILDDGWTTVTKDREPSAQFEHMLGVTEEGYEIFTLSPAGFDKPPYGVP</sequence>
<dbReference type="InterPro" id="IPR000994">
    <property type="entry name" value="Pept_M24"/>
</dbReference>